<comment type="caution">
    <text evidence="5">The sequence shown here is derived from an EMBL/GenBank/DDBJ whole genome shotgun (WGS) entry which is preliminary data.</text>
</comment>
<dbReference type="RefSeq" id="WP_231061510.1">
    <property type="nucleotide sequence ID" value="NZ_JAJNOR010000001.1"/>
</dbReference>
<keyword evidence="1" id="KW-0805">Transcription regulation</keyword>
<dbReference type="Gene3D" id="1.10.10.10">
    <property type="entry name" value="Winged helix-like DNA-binding domain superfamily/Winged helix DNA-binding domain"/>
    <property type="match status" value="2"/>
</dbReference>
<reference evidence="5 6" key="1">
    <citation type="submission" date="2021-11" db="EMBL/GenBank/DDBJ databases">
        <title>Lacrimispora sp. nov. NSJ-141 isolated from human feces.</title>
        <authorList>
            <person name="Abdugheni R."/>
        </authorList>
    </citation>
    <scope>NUCLEOTIDE SEQUENCE [LARGE SCALE GENOMIC DNA]</scope>
    <source>
        <strain evidence="5 6">NSJ-141</strain>
    </source>
</reference>
<dbReference type="InterPro" id="IPR036388">
    <property type="entry name" value="WH-like_DNA-bd_sf"/>
</dbReference>
<dbReference type="PANTHER" id="PTHR44846">
    <property type="entry name" value="MANNOSYL-D-GLYCERATE TRANSPORT/METABOLISM SYSTEM REPRESSOR MNGR-RELATED"/>
    <property type="match status" value="1"/>
</dbReference>
<evidence type="ECO:0000256" key="3">
    <source>
        <dbReference type="ARBA" id="ARBA00023163"/>
    </source>
</evidence>
<dbReference type="AlphaFoldDB" id="A0AAP2RGK4"/>
<gene>
    <name evidence="5" type="ORF">LQE92_02965</name>
</gene>
<evidence type="ECO:0000313" key="6">
    <source>
        <dbReference type="Proteomes" id="UP001299265"/>
    </source>
</evidence>
<name>A0AAP2RGK4_9FIRM</name>
<evidence type="ECO:0000256" key="2">
    <source>
        <dbReference type="ARBA" id="ARBA00023125"/>
    </source>
</evidence>
<dbReference type="Proteomes" id="UP001299265">
    <property type="component" value="Unassembled WGS sequence"/>
</dbReference>
<accession>A0AAP2RGK4</accession>
<dbReference type="SMART" id="SM00345">
    <property type="entry name" value="HTH_GNTR"/>
    <property type="match status" value="2"/>
</dbReference>
<dbReference type="InterPro" id="IPR050679">
    <property type="entry name" value="Bact_HTH_transcr_reg"/>
</dbReference>
<feature type="domain" description="HTH gntR-type" evidence="4">
    <location>
        <begin position="239"/>
        <end position="307"/>
    </location>
</feature>
<dbReference type="GO" id="GO:0003700">
    <property type="term" value="F:DNA-binding transcription factor activity"/>
    <property type="evidence" value="ECO:0007669"/>
    <property type="project" value="InterPro"/>
</dbReference>
<dbReference type="InterPro" id="IPR036390">
    <property type="entry name" value="WH_DNA-bd_sf"/>
</dbReference>
<dbReference type="Pfam" id="PF00392">
    <property type="entry name" value="GntR"/>
    <property type="match status" value="2"/>
</dbReference>
<proteinExistence type="predicted"/>
<dbReference type="SUPFAM" id="SSF46785">
    <property type="entry name" value="Winged helix' DNA-binding domain"/>
    <property type="match status" value="2"/>
</dbReference>
<evidence type="ECO:0000259" key="4">
    <source>
        <dbReference type="PROSITE" id="PS50949"/>
    </source>
</evidence>
<dbReference type="PANTHER" id="PTHR44846:SF17">
    <property type="entry name" value="GNTR-FAMILY TRANSCRIPTIONAL REGULATOR"/>
    <property type="match status" value="1"/>
</dbReference>
<dbReference type="GO" id="GO:0045892">
    <property type="term" value="P:negative regulation of DNA-templated transcription"/>
    <property type="evidence" value="ECO:0007669"/>
    <property type="project" value="TreeGrafter"/>
</dbReference>
<dbReference type="PROSITE" id="PS50949">
    <property type="entry name" value="HTH_GNTR"/>
    <property type="match status" value="2"/>
</dbReference>
<organism evidence="5 6">
    <name type="scientific">Lientehia hominis</name>
    <dbReference type="NCBI Taxonomy" id="2897778"/>
    <lineage>
        <taxon>Bacteria</taxon>
        <taxon>Bacillati</taxon>
        <taxon>Bacillota</taxon>
        <taxon>Clostridia</taxon>
        <taxon>Lachnospirales</taxon>
        <taxon>Lachnospiraceae</taxon>
        <taxon>Lientehia</taxon>
    </lineage>
</organism>
<protein>
    <submittedName>
        <fullName evidence="5">GntR family transcriptional regulator</fullName>
    </submittedName>
</protein>
<keyword evidence="6" id="KW-1185">Reference proteome</keyword>
<dbReference type="EMBL" id="JAJNOR010000001">
    <property type="protein sequence ID" value="MCD2491587.1"/>
    <property type="molecule type" value="Genomic_DNA"/>
</dbReference>
<sequence length="459" mass="52578">MIESSGINRLVYDFFEARILFGYYSYGESLPSISKICSMFDMAAATIRTALAQLERNGYIRVDARKVSKVTYRALPEKVQENATIYLLQREKGIADIFRTGEHLFGSLWEAGVCRWDNDTLVQLRSALTAPAQGMVPMPIEFYLLALAGLHNGLITGLYWDVIQYMMFPYLENHDEEKLIPQVINGNSVEEVITVLNRMFLEKNEQSAGRVFAFMEEARAKYPDMEQIPFEWTIYRQRPQVRYSLVSRVIREIMSGKYPAGSYLPSLPQMAQQYGVAQSTIRRTLSMLGGLGFVTSYHGKGTQVCIHPDHLDCSGKDIQEGMRLYRESLELLTLTVGPVSRYMLEALPEVKRAALFQLFDGLHNAGRSYLCFERYLSFIRSECPSALIRECYGHILELLAWGYPFALQKRKDQNLHLEYDQFVSEAAVCLREGENAAFSEEWAKLMGREERQFAETYGI</sequence>
<evidence type="ECO:0000313" key="5">
    <source>
        <dbReference type="EMBL" id="MCD2491587.1"/>
    </source>
</evidence>
<evidence type="ECO:0000256" key="1">
    <source>
        <dbReference type="ARBA" id="ARBA00023015"/>
    </source>
</evidence>
<dbReference type="CDD" id="cd07377">
    <property type="entry name" value="WHTH_GntR"/>
    <property type="match status" value="1"/>
</dbReference>
<dbReference type="InterPro" id="IPR000524">
    <property type="entry name" value="Tscrpt_reg_HTH_GntR"/>
</dbReference>
<keyword evidence="2" id="KW-0238">DNA-binding</keyword>
<dbReference type="GO" id="GO:0003677">
    <property type="term" value="F:DNA binding"/>
    <property type="evidence" value="ECO:0007669"/>
    <property type="project" value="UniProtKB-KW"/>
</dbReference>
<keyword evidence="3" id="KW-0804">Transcription</keyword>
<feature type="domain" description="HTH gntR-type" evidence="4">
    <location>
        <begin position="5"/>
        <end position="73"/>
    </location>
</feature>